<proteinExistence type="predicted"/>
<evidence type="ECO:0000256" key="1">
    <source>
        <dbReference type="SAM" id="MobiDB-lite"/>
    </source>
</evidence>
<feature type="compositionally biased region" description="Acidic residues" evidence="1">
    <location>
        <begin position="82"/>
        <end position="97"/>
    </location>
</feature>
<evidence type="ECO:0000313" key="4">
    <source>
        <dbReference type="Proteomes" id="UP001183420"/>
    </source>
</evidence>
<keyword evidence="2" id="KW-0812">Transmembrane</keyword>
<keyword evidence="4" id="KW-1185">Reference proteome</keyword>
<feature type="compositionally biased region" description="Gly residues" evidence="1">
    <location>
        <begin position="101"/>
        <end position="115"/>
    </location>
</feature>
<dbReference type="Proteomes" id="UP001183420">
    <property type="component" value="Unassembled WGS sequence"/>
</dbReference>
<accession>A0ABU2LVY2</accession>
<evidence type="ECO:0000256" key="2">
    <source>
        <dbReference type="SAM" id="Phobius"/>
    </source>
</evidence>
<dbReference type="EMBL" id="JAVREM010000046">
    <property type="protein sequence ID" value="MDT0321744.1"/>
    <property type="molecule type" value="Genomic_DNA"/>
</dbReference>
<keyword evidence="2" id="KW-1133">Transmembrane helix</keyword>
<protein>
    <submittedName>
        <fullName evidence="3">Uncharacterized protein</fullName>
    </submittedName>
</protein>
<feature type="region of interest" description="Disordered" evidence="1">
    <location>
        <begin position="56"/>
        <end position="130"/>
    </location>
</feature>
<feature type="transmembrane region" description="Helical" evidence="2">
    <location>
        <begin position="33"/>
        <end position="53"/>
    </location>
</feature>
<feature type="region of interest" description="Disordered" evidence="1">
    <location>
        <begin position="1"/>
        <end position="26"/>
    </location>
</feature>
<evidence type="ECO:0000313" key="3">
    <source>
        <dbReference type="EMBL" id="MDT0321744.1"/>
    </source>
</evidence>
<keyword evidence="2" id="KW-0472">Membrane</keyword>
<gene>
    <name evidence="3" type="ORF">RNC47_25765</name>
</gene>
<organism evidence="3 4">
    <name type="scientific">Streptomyces millisiae</name>
    <dbReference type="NCBI Taxonomy" id="3075542"/>
    <lineage>
        <taxon>Bacteria</taxon>
        <taxon>Bacillati</taxon>
        <taxon>Actinomycetota</taxon>
        <taxon>Actinomycetes</taxon>
        <taxon>Kitasatosporales</taxon>
        <taxon>Streptomycetaceae</taxon>
        <taxon>Streptomyces</taxon>
    </lineage>
</organism>
<comment type="caution">
    <text evidence="3">The sequence shown here is derived from an EMBL/GenBank/DDBJ whole genome shotgun (WGS) entry which is preliminary data.</text>
</comment>
<sequence>MSGMQGWPGAGYPPAPGPGGGPGNTVDNSGKRFGIWAGVIVLTVLASFGLAAATGADARGGGASAAGPSDLPTFDGAGGTDGLEDLEDFEMPDDTGLGDDTSGGGLDSGSGGGGLDTTEPTPEQPSDPTLDAFLAVSQGDCLANWMTDETTWTSDVPEVVSCDDESAALYVSGTSEFAVDCPAGAGQSYFSYTSYGTEVQNIYLCVTRQFDVGQCFLGMSDGSANLLSWVDCEGEIVPPYSQLYNVTAVYSAPANTNGEECRSASGDNFWWWTLDNDSVLLCAVVYR</sequence>
<name>A0ABU2LVY2_9ACTN</name>
<reference evidence="4" key="1">
    <citation type="submission" date="2023-07" db="EMBL/GenBank/DDBJ databases">
        <title>30 novel species of actinomycetes from the DSMZ collection.</title>
        <authorList>
            <person name="Nouioui I."/>
        </authorList>
    </citation>
    <scope>NUCLEOTIDE SEQUENCE [LARGE SCALE GENOMIC DNA]</scope>
    <source>
        <strain evidence="4">DSM 44918</strain>
    </source>
</reference>
<dbReference type="RefSeq" id="WP_311601990.1">
    <property type="nucleotide sequence ID" value="NZ_JAVREM010000046.1"/>
</dbReference>